<feature type="transmembrane region" description="Helical" evidence="1">
    <location>
        <begin position="12"/>
        <end position="29"/>
    </location>
</feature>
<feature type="transmembrane region" description="Helical" evidence="1">
    <location>
        <begin position="434"/>
        <end position="454"/>
    </location>
</feature>
<keyword evidence="1" id="KW-0472">Membrane</keyword>
<dbReference type="AlphaFoldDB" id="A0A1H9DTR6"/>
<dbReference type="Gene3D" id="1.20.1640.10">
    <property type="entry name" value="Multidrug efflux transporter AcrB transmembrane domain"/>
    <property type="match status" value="2"/>
</dbReference>
<evidence type="ECO:0000313" key="2">
    <source>
        <dbReference type="EMBL" id="SEQ16825.1"/>
    </source>
</evidence>
<feature type="transmembrane region" description="Helical" evidence="1">
    <location>
        <begin position="876"/>
        <end position="896"/>
    </location>
</feature>
<feature type="transmembrane region" description="Helical" evidence="1">
    <location>
        <begin position="927"/>
        <end position="950"/>
    </location>
</feature>
<dbReference type="InterPro" id="IPR001036">
    <property type="entry name" value="Acrflvin-R"/>
</dbReference>
<keyword evidence="1" id="KW-0812">Transmembrane</keyword>
<reference evidence="2 3" key="1">
    <citation type="submission" date="2016-10" db="EMBL/GenBank/DDBJ databases">
        <authorList>
            <person name="de Groot N.N."/>
        </authorList>
    </citation>
    <scope>NUCLEOTIDE SEQUENCE [LARGE SCALE GENOMIC DNA]</scope>
    <source>
        <strain evidence="2 3">DSM 25927</strain>
    </source>
</reference>
<dbReference type="OrthoDB" id="9759330at2"/>
<feature type="transmembrane region" description="Helical" evidence="1">
    <location>
        <begin position="1009"/>
        <end position="1032"/>
    </location>
</feature>
<keyword evidence="3" id="KW-1185">Reference proteome</keyword>
<dbReference type="RefSeq" id="WP_093283622.1">
    <property type="nucleotide sequence ID" value="NZ_FOFS01000004.1"/>
</dbReference>
<dbReference type="SUPFAM" id="SSF82866">
    <property type="entry name" value="Multidrug efflux transporter AcrB transmembrane domain"/>
    <property type="match status" value="2"/>
</dbReference>
<proteinExistence type="predicted"/>
<dbReference type="PANTHER" id="PTHR32063:SF8">
    <property type="entry name" value="CATION EFFLUX PROTEIN"/>
    <property type="match status" value="1"/>
</dbReference>
<dbReference type="PANTHER" id="PTHR32063">
    <property type="match status" value="1"/>
</dbReference>
<dbReference type="Pfam" id="PF00873">
    <property type="entry name" value="ACR_tran"/>
    <property type="match status" value="1"/>
</dbReference>
<feature type="transmembrane region" description="Helical" evidence="1">
    <location>
        <begin position="903"/>
        <end position="921"/>
    </location>
</feature>
<name>A0A1H9DTR6_9GAMM</name>
<dbReference type="Gene3D" id="3.30.70.1440">
    <property type="entry name" value="Multidrug efflux transporter AcrB pore domain"/>
    <property type="match status" value="1"/>
</dbReference>
<gene>
    <name evidence="2" type="ORF">SAMN04488038_104163</name>
</gene>
<organism evidence="2 3">
    <name type="scientific">Solimonas aquatica</name>
    <dbReference type="NCBI Taxonomy" id="489703"/>
    <lineage>
        <taxon>Bacteria</taxon>
        <taxon>Pseudomonadati</taxon>
        <taxon>Pseudomonadota</taxon>
        <taxon>Gammaproteobacteria</taxon>
        <taxon>Nevskiales</taxon>
        <taxon>Nevskiaceae</taxon>
        <taxon>Solimonas</taxon>
    </lineage>
</organism>
<dbReference type="SUPFAM" id="SSF82693">
    <property type="entry name" value="Multidrug efflux transporter AcrB pore domain, PN1, PN2, PC1 and PC2 subdomains"/>
    <property type="match status" value="2"/>
</dbReference>
<feature type="transmembrane region" description="Helical" evidence="1">
    <location>
        <begin position="359"/>
        <end position="379"/>
    </location>
</feature>
<dbReference type="GO" id="GO:0042910">
    <property type="term" value="F:xenobiotic transmembrane transporter activity"/>
    <property type="evidence" value="ECO:0007669"/>
    <property type="project" value="TreeGrafter"/>
</dbReference>
<dbReference type="SUPFAM" id="SSF82714">
    <property type="entry name" value="Multidrug efflux transporter AcrB TolC docking domain, DN and DC subdomains"/>
    <property type="match status" value="2"/>
</dbReference>
<evidence type="ECO:0000256" key="1">
    <source>
        <dbReference type="SAM" id="Phobius"/>
    </source>
</evidence>
<dbReference type="Gene3D" id="3.30.2090.10">
    <property type="entry name" value="Multidrug efflux transporter AcrB TolC docking domain, DN and DC subdomains"/>
    <property type="match status" value="2"/>
</dbReference>
<dbReference type="InterPro" id="IPR027463">
    <property type="entry name" value="AcrB_DN_DC_subdom"/>
</dbReference>
<dbReference type="STRING" id="489703.SAMN04488038_104163"/>
<dbReference type="GO" id="GO:0005886">
    <property type="term" value="C:plasma membrane"/>
    <property type="evidence" value="ECO:0007669"/>
    <property type="project" value="TreeGrafter"/>
</dbReference>
<feature type="transmembrane region" description="Helical" evidence="1">
    <location>
        <begin position="466"/>
        <end position="489"/>
    </location>
</feature>
<dbReference type="EMBL" id="FOFS01000004">
    <property type="protein sequence ID" value="SEQ16825.1"/>
    <property type="molecule type" value="Genomic_DNA"/>
</dbReference>
<feature type="transmembrane region" description="Helical" evidence="1">
    <location>
        <begin position="530"/>
        <end position="548"/>
    </location>
</feature>
<dbReference type="Gene3D" id="3.30.70.1430">
    <property type="entry name" value="Multidrug efflux transporter AcrB pore domain"/>
    <property type="match status" value="2"/>
</dbReference>
<evidence type="ECO:0000313" key="3">
    <source>
        <dbReference type="Proteomes" id="UP000199233"/>
    </source>
</evidence>
<dbReference type="Proteomes" id="UP000199233">
    <property type="component" value="Unassembled WGS sequence"/>
</dbReference>
<feature type="transmembrane region" description="Helical" evidence="1">
    <location>
        <begin position="978"/>
        <end position="997"/>
    </location>
</feature>
<dbReference type="Gene3D" id="3.30.70.1320">
    <property type="entry name" value="Multidrug efflux transporter AcrB pore domain like"/>
    <property type="match status" value="1"/>
</dbReference>
<protein>
    <submittedName>
        <fullName evidence="2">Heavy metal efflux pump, CzcA family</fullName>
    </submittedName>
</protein>
<sequence length="1054" mass="113258">MWIVQLALRRPYTFVVITLLLLLAAPLLLRKMPTDIFPRIDIPVVAVLWQYNGLSAKEMADRITTPSERGLALTVTDMEHTESQSLNGLSVIKVFFQPGTDIRTSLAQVLSATTTAQRSLPAGIMPAQVDQLSATELPVLQLGISSQTLSESEVGDLAGNAVRQALVTIPGASVTNPYGIKSRQVSVDLDGAALLARGLTPNEVVTAIGAQNLILPTGTLKLGASEYDVSLNGALGSIAQIGDVPLRSNAQGTVYVRDVAQVRDGYAPQTTLVRQNGERGVLMSVFKKSSVSTLSVIDAIQRKLPEIRREQPELAIQPMFDQSLFVRAAVGNVLREGLIAAALTAAMILLFLGNWRSTFIIALTIPLAILCSLLGLHLIGQTLNLMTLGGLALAVGVLVDDATVEIENIERQMALGKPPRQAILDGAAEIAQPALVSTLSICVVFLPLFFLTGVTRHLFVPLAEAVMFAMLASYLISRTLIPTLVLYLLRDAHSGRMHWPLQQRFERGFACLQRGYRVLLAALLLRRARFAPAFLLICLATTGLFPLLGQELFPEVDAGQLRLHVRAPSGTRIEAMPALIDRIEASIRELIPADELGNVLDIVGGPYSPRNTLYGNSGTAEASDSEIMLSLAPEHRRSSQHYMRLLRRELPQRFAQTEFFFQSADQVSQSLNFGTPAPVDIQIAGNRSAENLKLAYALHRELRAIPGVVDSRVYQRAAKPVLRLDMDRDQLQALGLNARDLAQNLLVSLSGSMQTTPSYWLNPANGNTYNVGVQSRELDLDSLDALLRTPVGAQAGGAPQLLGNLVQVRREAQSAVVSRYDSKTVIDIHANIDGRDLGRVGADIEALLARYRPQLPATSSISLRGQYPMLRSSYQGLYAGLALAVLLVYLLIVINFQSWLDPLIVMATLPAALAGIIWLLFLSGTALSVPALTGAIMTIGVATANAILLVSFARERLAAGAAPAAAALAAGVTRLRPVLMTALAMIVGMLPMALGLGEGGEQNAPLGRAVIGGLLLATCSTLLLVPALFTALHEARARRWSAVSLVPRPESATP</sequence>
<dbReference type="PRINTS" id="PR00702">
    <property type="entry name" value="ACRIFLAVINRP"/>
</dbReference>
<keyword evidence="1" id="KW-1133">Transmembrane helix</keyword>
<accession>A0A1H9DTR6</accession>